<feature type="region of interest" description="Disordered" evidence="4">
    <location>
        <begin position="728"/>
        <end position="802"/>
    </location>
</feature>
<dbReference type="Proteomes" id="UP001165122">
    <property type="component" value="Unassembled WGS sequence"/>
</dbReference>
<keyword evidence="3" id="KW-0966">Cell projection</keyword>
<dbReference type="InterPro" id="IPR056327">
    <property type="entry name" value="ARMC9_CTLH-like_dom"/>
</dbReference>
<feature type="compositionally biased region" description="Basic and acidic residues" evidence="4">
    <location>
        <begin position="728"/>
        <end position="741"/>
    </location>
</feature>
<feature type="compositionally biased region" description="Basic and acidic residues" evidence="4">
    <location>
        <begin position="671"/>
        <end position="683"/>
    </location>
</feature>
<feature type="region of interest" description="Disordered" evidence="4">
    <location>
        <begin position="614"/>
        <end position="633"/>
    </location>
</feature>
<protein>
    <recommendedName>
        <fullName evidence="9">LisH domain-containing protein ARMC9</fullName>
    </recommendedName>
</protein>
<keyword evidence="8" id="KW-1185">Reference proteome</keyword>
<evidence type="ECO:0000313" key="8">
    <source>
        <dbReference type="Proteomes" id="UP001165122"/>
    </source>
</evidence>
<keyword evidence="2" id="KW-0970">Cilium biogenesis/degradation</keyword>
<sequence>MANDTSTTIDLIDDYLSCKGYNHLSSEFQAAVAESEQNGETEDRGSYILSEFLQSFSTGNHVDLFILWQNHIPRSLLRLNSESTPEHQSAMQLEFYLNLHCAVYPFRDEVLRRAKSLEEVTTACGKSMSVFRRYIESRGKTLSQTPEFIAFYALPYVPNPTEHPTFSLMFTQGWMDDLKLKLVHFVRKQIENEETQAQPKIYKIVKDAKRNREMEGRVKESRMREKTIVKFAESIYNVSLELWDSLKRKGGSNEGEEFLEEVGEQLKRFQDTFDQLSQRDVSSPRNNNNSNSLNQPHVSNNNNNNTYSSSSSAPPPKEEYYPPLDQQISPRGHREIVSKISSLAQLDIKLIKKDLENLAVSGSTECAILLQALRWRFARAPSHQIRQSVLGSYIRNDILGITSGHVNHSKRAPLFAVLLTNGGPIVAEYTARFINCMATMSRARDYIMSNHSQCITSLCDVLRTDESDSVTRQQVLGSLQKCSLRRSAQLEMINQGVIEWTLSVLEQHNGGNQLCDYSLEYCTALLMNLCLRTIGKQTCPDTVFNALLPLLQHDNQQVRHYINGTIYSLLSMPSHRTTAIDMKLDNVLRNASSKASPAFRRQYTFMLDLLISSSEGPQSDDDESDVEVDESEIVPETVEEREDVTSDLVGEGLLCQQYLIIDVSQARREGEADEAKISHDDLPIGRQHSNDSGAVLRRAVTPSMMQRPDPHAQEMSEEELKAVEELRELQMKQNKAQEKPSKRGGGYVAHGEQLDMEAFEDREKVARTPTKNVEEQYGEDEEEEEEEEEEDYDEEFSDKETI</sequence>
<dbReference type="AlphaFoldDB" id="A0A9W7FV62"/>
<feature type="region of interest" description="Disordered" evidence="4">
    <location>
        <begin position="277"/>
        <end position="328"/>
    </location>
</feature>
<comment type="caution">
    <text evidence="7">The sequence shown here is derived from an EMBL/GenBank/DDBJ whole genome shotgun (WGS) entry which is preliminary data.</text>
</comment>
<evidence type="ECO:0000256" key="4">
    <source>
        <dbReference type="SAM" id="MobiDB-lite"/>
    </source>
</evidence>
<dbReference type="PANTHER" id="PTHR14881">
    <property type="entry name" value="LISH DOMAIN-CONTAINING PROTEIN ARMC9"/>
    <property type="match status" value="1"/>
</dbReference>
<evidence type="ECO:0000313" key="7">
    <source>
        <dbReference type="EMBL" id="GMI18518.1"/>
    </source>
</evidence>
<dbReference type="GO" id="GO:0005814">
    <property type="term" value="C:centriole"/>
    <property type="evidence" value="ECO:0007669"/>
    <property type="project" value="TreeGrafter"/>
</dbReference>
<accession>A0A9W7FV62</accession>
<name>A0A9W7FV62_9STRA</name>
<feature type="compositionally biased region" description="Acidic residues" evidence="4">
    <location>
        <begin position="618"/>
        <end position="633"/>
    </location>
</feature>
<feature type="region of interest" description="Disordered" evidence="4">
    <location>
        <begin position="671"/>
        <end position="691"/>
    </location>
</feature>
<evidence type="ECO:0000256" key="3">
    <source>
        <dbReference type="ARBA" id="ARBA00023273"/>
    </source>
</evidence>
<evidence type="ECO:0008006" key="9">
    <source>
        <dbReference type="Google" id="ProtNLM"/>
    </source>
</evidence>
<feature type="domain" description="LisH" evidence="5">
    <location>
        <begin position="492"/>
        <end position="609"/>
    </location>
</feature>
<gene>
    <name evidence="7" type="ORF">TrLO_g14872</name>
</gene>
<feature type="domain" description="ARMC9 CTLH-like" evidence="6">
    <location>
        <begin position="50"/>
        <end position="190"/>
    </location>
</feature>
<dbReference type="EMBL" id="BRXW01000337">
    <property type="protein sequence ID" value="GMI18518.1"/>
    <property type="molecule type" value="Genomic_DNA"/>
</dbReference>
<dbReference type="InterPro" id="IPR016024">
    <property type="entry name" value="ARM-type_fold"/>
</dbReference>
<dbReference type="PANTHER" id="PTHR14881:SF4">
    <property type="entry name" value="LISH DOMAIN-CONTAINING PROTEIN ARMC9"/>
    <property type="match status" value="1"/>
</dbReference>
<dbReference type="GO" id="GO:0060271">
    <property type="term" value="P:cilium assembly"/>
    <property type="evidence" value="ECO:0007669"/>
    <property type="project" value="InterPro"/>
</dbReference>
<dbReference type="Pfam" id="PF21050">
    <property type="entry name" value="ARMC9_ARM"/>
    <property type="match status" value="1"/>
</dbReference>
<feature type="compositionally biased region" description="Low complexity" evidence="4">
    <location>
        <begin position="283"/>
        <end position="312"/>
    </location>
</feature>
<dbReference type="InterPro" id="IPR048959">
    <property type="entry name" value="ARMC9_ARM_dom"/>
</dbReference>
<evidence type="ECO:0000259" key="6">
    <source>
        <dbReference type="Pfam" id="PF23138"/>
    </source>
</evidence>
<dbReference type="OrthoDB" id="538223at2759"/>
<dbReference type="GO" id="GO:0097542">
    <property type="term" value="C:ciliary tip"/>
    <property type="evidence" value="ECO:0007669"/>
    <property type="project" value="TreeGrafter"/>
</dbReference>
<evidence type="ECO:0000256" key="1">
    <source>
        <dbReference type="ARBA" id="ARBA00004120"/>
    </source>
</evidence>
<proteinExistence type="predicted"/>
<dbReference type="GO" id="GO:0036064">
    <property type="term" value="C:ciliary basal body"/>
    <property type="evidence" value="ECO:0007669"/>
    <property type="project" value="InterPro"/>
</dbReference>
<dbReference type="InterPro" id="IPR011989">
    <property type="entry name" value="ARM-like"/>
</dbReference>
<dbReference type="InterPro" id="IPR040369">
    <property type="entry name" value="ARMC9"/>
</dbReference>
<dbReference type="Pfam" id="PF23138">
    <property type="entry name" value="CTLH_Armc9"/>
    <property type="match status" value="1"/>
</dbReference>
<reference evidence="8" key="1">
    <citation type="journal article" date="2023" name="Commun. Biol.">
        <title>Genome analysis of Parmales, the sister group of diatoms, reveals the evolutionary specialization of diatoms from phago-mixotrophs to photoautotrophs.</title>
        <authorList>
            <person name="Ban H."/>
            <person name="Sato S."/>
            <person name="Yoshikawa S."/>
            <person name="Yamada K."/>
            <person name="Nakamura Y."/>
            <person name="Ichinomiya M."/>
            <person name="Sato N."/>
            <person name="Blanc-Mathieu R."/>
            <person name="Endo H."/>
            <person name="Kuwata A."/>
            <person name="Ogata H."/>
        </authorList>
    </citation>
    <scope>NUCLEOTIDE SEQUENCE [LARGE SCALE GENOMIC DNA]</scope>
    <source>
        <strain evidence="8">NIES 3700</strain>
    </source>
</reference>
<evidence type="ECO:0000259" key="5">
    <source>
        <dbReference type="Pfam" id="PF21050"/>
    </source>
</evidence>
<comment type="subcellular location">
    <subcellularLocation>
        <location evidence="1">Cytoplasm</location>
        <location evidence="1">Cytoskeleton</location>
        <location evidence="1">Cilium basal body</location>
    </subcellularLocation>
</comment>
<dbReference type="GO" id="GO:0005813">
    <property type="term" value="C:centrosome"/>
    <property type="evidence" value="ECO:0007669"/>
    <property type="project" value="UniProtKB-SubCell"/>
</dbReference>
<organism evidence="7 8">
    <name type="scientific">Triparma laevis f. longispina</name>
    <dbReference type="NCBI Taxonomy" id="1714387"/>
    <lineage>
        <taxon>Eukaryota</taxon>
        <taxon>Sar</taxon>
        <taxon>Stramenopiles</taxon>
        <taxon>Ochrophyta</taxon>
        <taxon>Bolidophyceae</taxon>
        <taxon>Parmales</taxon>
        <taxon>Triparmaceae</taxon>
        <taxon>Triparma</taxon>
    </lineage>
</organism>
<evidence type="ECO:0000256" key="2">
    <source>
        <dbReference type="ARBA" id="ARBA00022794"/>
    </source>
</evidence>
<dbReference type="SUPFAM" id="SSF48371">
    <property type="entry name" value="ARM repeat"/>
    <property type="match status" value="1"/>
</dbReference>
<dbReference type="Gene3D" id="1.25.10.10">
    <property type="entry name" value="Leucine-rich Repeat Variant"/>
    <property type="match status" value="1"/>
</dbReference>
<feature type="compositionally biased region" description="Acidic residues" evidence="4">
    <location>
        <begin position="776"/>
        <end position="802"/>
    </location>
</feature>